<comment type="caution">
    <text evidence="2">The sequence shown here is derived from an EMBL/GenBank/DDBJ whole genome shotgun (WGS) entry which is preliminary data.</text>
</comment>
<evidence type="ECO:0000313" key="3">
    <source>
        <dbReference type="Proteomes" id="UP001159428"/>
    </source>
</evidence>
<reference evidence="2 3" key="1">
    <citation type="submission" date="2022-05" db="EMBL/GenBank/DDBJ databases">
        <authorList>
            <consortium name="Genoscope - CEA"/>
            <person name="William W."/>
        </authorList>
    </citation>
    <scope>NUCLEOTIDE SEQUENCE [LARGE SCALE GENOMIC DNA]</scope>
</reference>
<proteinExistence type="predicted"/>
<protein>
    <submittedName>
        <fullName evidence="2">Uncharacterized protein</fullName>
    </submittedName>
</protein>
<feature type="non-terminal residue" evidence="2">
    <location>
        <position position="1"/>
    </location>
</feature>
<keyword evidence="3" id="KW-1185">Reference proteome</keyword>
<evidence type="ECO:0000313" key="2">
    <source>
        <dbReference type="EMBL" id="CAH3119398.1"/>
    </source>
</evidence>
<dbReference type="EMBL" id="CALNXJ010000017">
    <property type="protein sequence ID" value="CAH3119398.1"/>
    <property type="molecule type" value="Genomic_DNA"/>
</dbReference>
<sequence>ALRDNTDEKQRHKITVSGKSAIHRIITLRQTTLTDNIKLSFWRRNSSERCDIMADKSKKTICLFNCDNTYKLDVVEAFLMEMNKKHGFNFAIGKHNFELQQVANYCKTKIPQIQMDCAIFVVQAHESRLSINEDNAGIGYAKIYRALLVATDNKVLIVIGGDDEYKQDEDEEGQFVISRWARRKVESQFDEEYLDGRKSFIFSWNKTHRKIHEEALLHYFDPSKNGEKFQYQPKLNQKQEPTTDHDEAPLGDSKETPFPRGNARQEKPSVEPKFVGERHHNEGNEASERTGMNETSERDPHYPEGIILLETRLVHGEISYKKWHIRKRQGAWEPSDSQVSNVKADKSEGSFSVQFKSKGNGGVSYVFIPTPWWRRCFDCFRMCCCFCSCCH</sequence>
<gene>
    <name evidence="2" type="ORF">PMEA_00008274</name>
</gene>
<dbReference type="AlphaFoldDB" id="A0AAU9WMG7"/>
<accession>A0AAU9WMG7</accession>
<name>A0AAU9WMG7_9CNID</name>
<evidence type="ECO:0000256" key="1">
    <source>
        <dbReference type="SAM" id="MobiDB-lite"/>
    </source>
</evidence>
<feature type="compositionally biased region" description="Basic and acidic residues" evidence="1">
    <location>
        <begin position="241"/>
        <end position="288"/>
    </location>
</feature>
<feature type="region of interest" description="Disordered" evidence="1">
    <location>
        <begin position="233"/>
        <end position="300"/>
    </location>
</feature>
<organism evidence="2 3">
    <name type="scientific">Pocillopora meandrina</name>
    <dbReference type="NCBI Taxonomy" id="46732"/>
    <lineage>
        <taxon>Eukaryota</taxon>
        <taxon>Metazoa</taxon>
        <taxon>Cnidaria</taxon>
        <taxon>Anthozoa</taxon>
        <taxon>Hexacorallia</taxon>
        <taxon>Scleractinia</taxon>
        <taxon>Astrocoeniina</taxon>
        <taxon>Pocilloporidae</taxon>
        <taxon>Pocillopora</taxon>
    </lineage>
</organism>
<dbReference type="Proteomes" id="UP001159428">
    <property type="component" value="Unassembled WGS sequence"/>
</dbReference>